<feature type="compositionally biased region" description="Pro residues" evidence="2">
    <location>
        <begin position="979"/>
        <end position="989"/>
    </location>
</feature>
<feature type="compositionally biased region" description="Polar residues" evidence="2">
    <location>
        <begin position="1185"/>
        <end position="1198"/>
    </location>
</feature>
<feature type="compositionally biased region" description="Low complexity" evidence="2">
    <location>
        <begin position="951"/>
        <end position="961"/>
    </location>
</feature>
<dbReference type="OrthoDB" id="5242322at2759"/>
<dbReference type="GO" id="GO:0006826">
    <property type="term" value="P:iron ion transport"/>
    <property type="evidence" value="ECO:0007669"/>
    <property type="project" value="TreeGrafter"/>
</dbReference>
<gene>
    <name evidence="4" type="ORF">E0L32_007819</name>
</gene>
<feature type="compositionally biased region" description="Low complexity" evidence="2">
    <location>
        <begin position="990"/>
        <end position="1000"/>
    </location>
</feature>
<evidence type="ECO:0008006" key="6">
    <source>
        <dbReference type="Google" id="ProtNLM"/>
    </source>
</evidence>
<comment type="caution">
    <text evidence="4">The sequence shown here is derived from an EMBL/GenBank/DDBJ whole genome shotgun (WGS) entry which is preliminary data.</text>
</comment>
<name>A0A507B470_9PEZI</name>
<keyword evidence="3" id="KW-1133">Transmembrane helix</keyword>
<feature type="compositionally biased region" description="Pro residues" evidence="2">
    <location>
        <begin position="1001"/>
        <end position="1013"/>
    </location>
</feature>
<dbReference type="GO" id="GO:0000293">
    <property type="term" value="F:ferric-chelate reductase activity"/>
    <property type="evidence" value="ECO:0007669"/>
    <property type="project" value="TreeGrafter"/>
</dbReference>
<dbReference type="EMBL" id="SKBQ01000049">
    <property type="protein sequence ID" value="TPX11400.1"/>
    <property type="molecule type" value="Genomic_DNA"/>
</dbReference>
<dbReference type="GO" id="GO:0006879">
    <property type="term" value="P:intracellular iron ion homeostasis"/>
    <property type="evidence" value="ECO:0007669"/>
    <property type="project" value="TreeGrafter"/>
</dbReference>
<keyword evidence="1" id="KW-0813">Transport</keyword>
<dbReference type="PANTHER" id="PTHR32361">
    <property type="entry name" value="FERRIC/CUPRIC REDUCTASE TRANSMEMBRANE COMPONENT"/>
    <property type="match status" value="1"/>
</dbReference>
<feature type="compositionally biased region" description="Polar residues" evidence="2">
    <location>
        <begin position="1017"/>
        <end position="1033"/>
    </location>
</feature>
<evidence type="ECO:0000313" key="4">
    <source>
        <dbReference type="EMBL" id="TPX11400.1"/>
    </source>
</evidence>
<feature type="transmembrane region" description="Helical" evidence="3">
    <location>
        <begin position="16"/>
        <end position="38"/>
    </location>
</feature>
<dbReference type="STRING" id="1093900.A0A507B470"/>
<dbReference type="Gene3D" id="3.40.50.80">
    <property type="entry name" value="Nucleotide-binding domain of ferredoxin-NADP reductase (FNR) module"/>
    <property type="match status" value="1"/>
</dbReference>
<dbReference type="GO" id="GO:0005886">
    <property type="term" value="C:plasma membrane"/>
    <property type="evidence" value="ECO:0007669"/>
    <property type="project" value="TreeGrafter"/>
</dbReference>
<accession>A0A507B470</accession>
<feature type="compositionally biased region" description="Polar residues" evidence="2">
    <location>
        <begin position="1226"/>
        <end position="1240"/>
    </location>
</feature>
<feature type="compositionally biased region" description="Pro residues" evidence="2">
    <location>
        <begin position="962"/>
        <end position="972"/>
    </location>
</feature>
<keyword evidence="3" id="KW-0812">Transmembrane</keyword>
<feature type="compositionally biased region" description="Basic and acidic residues" evidence="2">
    <location>
        <begin position="1152"/>
        <end position="1163"/>
    </location>
</feature>
<dbReference type="InterPro" id="IPR039261">
    <property type="entry name" value="FNR_nucleotide-bd"/>
</dbReference>
<feature type="compositionally biased region" description="Polar residues" evidence="2">
    <location>
        <begin position="861"/>
        <end position="876"/>
    </location>
</feature>
<keyword evidence="3" id="KW-0472">Membrane</keyword>
<sequence>MAGYIGVLHPVADASLSAIIAIYLSGALWIGGLVVRYFTRRRMVAYIESDIKHHDSTEIRIHHKKPLSLFPGCYFYLSYPSNFGFKSLHFSMFVNSLALTPTRDPGNNDGQISFVLSHRDSKARLLRFPVGQQILLDGPYGQDIDATACTTMVLVAQGAGIVGVLAFVCRQVERFKSKSDRKEKLRVDVLWVLDHYIQQDLVGSQLRELQELDHCSNTVVWLLYPPHTNDAAIKLPFKANDNYWAWYKTDDYLAYLRSLMQDCPSENCIVIACGDPKFSATVRREIAAKVEPALRFAEVSYRPRQPSIRRPSDEEADLASDRRSALTHTKRNPTANGSKHRLAAAKKVFGKQYFWTVRLYCPRDKNDPLMRIQTQGFFHQTPLSDGEIYWLLRCYNYRCGQDTDPPWTQLSPSKEKNLHMLTRITTDRGITLYKHQGILYALDSVISLFALRNGLRLGNWHKILRLRCPEPVIHYLNRMRRQWIAIAQNVPGFCAEPSDIQILEFLAPSIPGDRSKIRHLMQENLLFPTITDRASREVTLQNILSVEGIITSMKTFHTNMNYFEIAVDVLRQHIMQEGEEAKHSTLFQNLSAHWDHTKAVVEYKEGHFRQLTTTNFKTAVVQLFLFVLRHFPYLSNAQPLQDGRGVRAVAAAADEYFLYRLYTLASRLGFSTTKIRQGIRKRKSQYWPRRYVVNEHHRRWRGGKPPMRAFLDLETQAFLPAITQAEIDKDTPLFVQADFISAFFGKVVYHLEEEILSDHDSPPPSSNNSWYTGVTDQSWSPTNASKHQEERISSKAQERYQDEVSYPDLRNISNGQDLVSYPTLPDVTDCQTSVLGFKGDQNQGPYSPPHPIPGRSLLQDPGSQKKSNSARQSLGHLSTTHPAHSLFITNGHDAPLITVPFPLPPTAPILPPGTTSTSSIITTPPPTTAPIPPSNITSTPPRPPTAPILPPGTTSTSSIITTPPPTTAPIPPSNITSTPPRPPTAPILPPGATSTSSIITTPPPTAAPVPPNPTASIAPSTVSPTHSATTTPAQPIGFIRNHPNAPDHASCSPRPATSPSVVVDPHPLSTLARPSRNPAPEYISPRISAPTRPPIPPLSGAMADSPSNSSSSSTYSISHQSSHDDGIQTRPEIRNAPRFRTRVPPTVPSKRPSPEVEERDDRRTRPHYNEQPPTGPPRPPELNAVSANSSKTPHNQALGNPLLSGLPSAGPAAQMIPDFSDGRPSGVSNTGTHNAGMTQGRNLTARRMSKTGSTHTADIERGRSQGSYRRKNWYMQKQKLSWQRHFQQGAENTSPTSRDAFLAEQGQLFDDFYAKQQRTPSKDAFLEEQQAVFEQFRNFRPTEPHEGHDIELPDRPNSAEEFMSCQEELYQRYPGRHPKLLPTHSSSSSGSSAAPPKEHQTPINPWEYRESQQF</sequence>
<evidence type="ECO:0000313" key="5">
    <source>
        <dbReference type="Proteomes" id="UP000319257"/>
    </source>
</evidence>
<feature type="compositionally biased region" description="Polar residues" evidence="2">
    <location>
        <begin position="770"/>
        <end position="785"/>
    </location>
</feature>
<dbReference type="InterPro" id="IPR051410">
    <property type="entry name" value="Ferric/Cupric_Reductase"/>
</dbReference>
<feature type="compositionally biased region" description="Pro residues" evidence="2">
    <location>
        <begin position="940"/>
        <end position="950"/>
    </location>
</feature>
<feature type="compositionally biased region" description="Polar residues" evidence="2">
    <location>
        <begin position="834"/>
        <end position="845"/>
    </location>
</feature>
<proteinExistence type="predicted"/>
<feature type="region of interest" description="Disordered" evidence="2">
    <location>
        <begin position="925"/>
        <end position="1240"/>
    </location>
</feature>
<feature type="transmembrane region" description="Helical" evidence="3">
    <location>
        <begin position="146"/>
        <end position="168"/>
    </location>
</feature>
<evidence type="ECO:0000256" key="2">
    <source>
        <dbReference type="SAM" id="MobiDB-lite"/>
    </source>
</evidence>
<reference evidence="4 5" key="1">
    <citation type="submission" date="2019-06" db="EMBL/GenBank/DDBJ databases">
        <title>Draft genome sequence of the filamentous fungus Phialemoniopsis curvata isolated from diesel fuel.</title>
        <authorList>
            <person name="Varaljay V.A."/>
            <person name="Lyon W.J."/>
            <person name="Crouch A.L."/>
            <person name="Drake C.E."/>
            <person name="Hollomon J.M."/>
            <person name="Nadeau L.J."/>
            <person name="Nunn H.S."/>
            <person name="Stevenson B.S."/>
            <person name="Bojanowski C.L."/>
            <person name="Crookes-Goodson W.J."/>
        </authorList>
    </citation>
    <scope>NUCLEOTIDE SEQUENCE [LARGE SCALE GENOMIC DNA]</scope>
    <source>
        <strain evidence="4 5">D216</strain>
    </source>
</reference>
<feature type="compositionally biased region" description="Basic and acidic residues" evidence="2">
    <location>
        <begin position="1121"/>
        <end position="1135"/>
    </location>
</feature>
<dbReference type="Proteomes" id="UP000319257">
    <property type="component" value="Unassembled WGS sequence"/>
</dbReference>
<feature type="compositionally biased region" description="Basic and acidic residues" evidence="2">
    <location>
        <begin position="786"/>
        <end position="802"/>
    </location>
</feature>
<dbReference type="GO" id="GO:0015677">
    <property type="term" value="P:copper ion import"/>
    <property type="evidence" value="ECO:0007669"/>
    <property type="project" value="TreeGrafter"/>
</dbReference>
<feature type="region of interest" description="Disordered" evidence="2">
    <location>
        <begin position="305"/>
        <end position="338"/>
    </location>
</feature>
<dbReference type="GeneID" id="41975266"/>
<dbReference type="Pfam" id="PF12520">
    <property type="entry name" value="DUF3723"/>
    <property type="match status" value="1"/>
</dbReference>
<feature type="region of interest" description="Disordered" evidence="2">
    <location>
        <begin position="834"/>
        <end position="876"/>
    </location>
</feature>
<organism evidence="4 5">
    <name type="scientific">Thyridium curvatum</name>
    <dbReference type="NCBI Taxonomy" id="1093900"/>
    <lineage>
        <taxon>Eukaryota</taxon>
        <taxon>Fungi</taxon>
        <taxon>Dikarya</taxon>
        <taxon>Ascomycota</taxon>
        <taxon>Pezizomycotina</taxon>
        <taxon>Sordariomycetes</taxon>
        <taxon>Sordariomycetidae</taxon>
        <taxon>Thyridiales</taxon>
        <taxon>Thyridiaceae</taxon>
        <taxon>Thyridium</taxon>
    </lineage>
</organism>
<dbReference type="InterPro" id="IPR022198">
    <property type="entry name" value="DUF3723"/>
</dbReference>
<keyword evidence="5" id="KW-1185">Reference proteome</keyword>
<protein>
    <recommendedName>
        <fullName evidence="6">FAD-binding FR-type domain-containing protein</fullName>
    </recommendedName>
</protein>
<feature type="compositionally biased region" description="Low complexity" evidence="2">
    <location>
        <begin position="1105"/>
        <end position="1120"/>
    </location>
</feature>
<dbReference type="RefSeq" id="XP_030993111.1">
    <property type="nucleotide sequence ID" value="XM_031142605.1"/>
</dbReference>
<feature type="region of interest" description="Disordered" evidence="2">
    <location>
        <begin position="1373"/>
        <end position="1414"/>
    </location>
</feature>
<feature type="region of interest" description="Disordered" evidence="2">
    <location>
        <begin position="757"/>
        <end position="817"/>
    </location>
</feature>
<evidence type="ECO:0000256" key="1">
    <source>
        <dbReference type="ARBA" id="ARBA00022448"/>
    </source>
</evidence>
<evidence type="ECO:0000256" key="3">
    <source>
        <dbReference type="SAM" id="Phobius"/>
    </source>
</evidence>
<dbReference type="InParanoid" id="A0A507B470"/>